<dbReference type="Gene3D" id="3.10.50.40">
    <property type="match status" value="1"/>
</dbReference>
<dbReference type="Pfam" id="PF14974">
    <property type="entry name" value="P_C10"/>
    <property type="match status" value="1"/>
</dbReference>
<gene>
    <name evidence="7" type="ORF">SO694_00019112</name>
</gene>
<dbReference type="Proteomes" id="UP001363151">
    <property type="component" value="Unassembled WGS sequence"/>
</dbReference>
<name>A0ABR1G006_AURAN</name>
<keyword evidence="8" id="KW-1185">Reference proteome</keyword>
<dbReference type="InterPro" id="IPR046357">
    <property type="entry name" value="PPIase_dom_sf"/>
</dbReference>
<dbReference type="Pfam" id="PF00254">
    <property type="entry name" value="FKBP_C"/>
    <property type="match status" value="1"/>
</dbReference>
<evidence type="ECO:0000256" key="5">
    <source>
        <dbReference type="PROSITE-ProRule" id="PRU00277"/>
    </source>
</evidence>
<proteinExistence type="predicted"/>
<organism evidence="7 8">
    <name type="scientific">Aureococcus anophagefferens</name>
    <name type="common">Harmful bloom alga</name>
    <dbReference type="NCBI Taxonomy" id="44056"/>
    <lineage>
        <taxon>Eukaryota</taxon>
        <taxon>Sar</taxon>
        <taxon>Stramenopiles</taxon>
        <taxon>Ochrophyta</taxon>
        <taxon>Pelagophyceae</taxon>
        <taxon>Pelagomonadales</taxon>
        <taxon>Pelagomonadaceae</taxon>
        <taxon>Aureococcus</taxon>
    </lineage>
</organism>
<dbReference type="PANTHER" id="PTHR43811">
    <property type="entry name" value="FKBP-TYPE PEPTIDYL-PROLYL CIS-TRANS ISOMERASE FKPA"/>
    <property type="match status" value="1"/>
</dbReference>
<dbReference type="InterPro" id="IPR000774">
    <property type="entry name" value="PPIase_FKBP_N"/>
</dbReference>
<evidence type="ECO:0000256" key="4">
    <source>
        <dbReference type="ARBA" id="ARBA00023235"/>
    </source>
</evidence>
<evidence type="ECO:0000313" key="8">
    <source>
        <dbReference type="Proteomes" id="UP001363151"/>
    </source>
</evidence>
<dbReference type="EMBL" id="JBBJCI010000152">
    <property type="protein sequence ID" value="KAK7241806.1"/>
    <property type="molecule type" value="Genomic_DNA"/>
</dbReference>
<comment type="caution">
    <text evidence="7">The sequence shown here is derived from an EMBL/GenBank/DDBJ whole genome shotgun (WGS) entry which is preliminary data.</text>
</comment>
<evidence type="ECO:0000313" key="7">
    <source>
        <dbReference type="EMBL" id="KAK7241806.1"/>
    </source>
</evidence>
<comment type="catalytic activity">
    <reaction evidence="1 5">
        <text>[protein]-peptidylproline (omega=180) = [protein]-peptidylproline (omega=0)</text>
        <dbReference type="Rhea" id="RHEA:16237"/>
        <dbReference type="Rhea" id="RHEA-COMP:10747"/>
        <dbReference type="Rhea" id="RHEA-COMP:10748"/>
        <dbReference type="ChEBI" id="CHEBI:83833"/>
        <dbReference type="ChEBI" id="CHEBI:83834"/>
        <dbReference type="EC" id="5.2.1.8"/>
    </reaction>
</comment>
<evidence type="ECO:0000259" key="6">
    <source>
        <dbReference type="PROSITE" id="PS50059"/>
    </source>
</evidence>
<evidence type="ECO:0000256" key="1">
    <source>
        <dbReference type="ARBA" id="ARBA00000971"/>
    </source>
</evidence>
<feature type="domain" description="PPIase FKBP-type" evidence="6">
    <location>
        <begin position="48"/>
        <end position="134"/>
    </location>
</feature>
<accession>A0ABR1G006</accession>
<keyword evidence="4 5" id="KW-0413">Isomerase</keyword>
<protein>
    <recommendedName>
        <fullName evidence="2 5">peptidylprolyl isomerase</fullName>
        <ecNumber evidence="2 5">5.2.1.8</ecNumber>
    </recommendedName>
</protein>
<dbReference type="PANTHER" id="PTHR43811:SF19">
    <property type="entry name" value="39 KDA FK506-BINDING NUCLEAR PROTEIN"/>
    <property type="match status" value="1"/>
</dbReference>
<dbReference type="InterPro" id="IPR026317">
    <property type="entry name" value="P_C10"/>
</dbReference>
<evidence type="ECO:0000256" key="2">
    <source>
        <dbReference type="ARBA" id="ARBA00013194"/>
    </source>
</evidence>
<dbReference type="PROSITE" id="PS50059">
    <property type="entry name" value="FKBP_PPIASE"/>
    <property type="match status" value="1"/>
</dbReference>
<reference evidence="7 8" key="1">
    <citation type="submission" date="2024-03" db="EMBL/GenBank/DDBJ databases">
        <title>Aureococcus anophagefferens CCMP1851 and Kratosvirus quantuckense: Draft genome of a second virus-susceptible host strain in the model system.</title>
        <authorList>
            <person name="Chase E."/>
            <person name="Truchon A.R."/>
            <person name="Schepens W."/>
            <person name="Wilhelm S.W."/>
        </authorList>
    </citation>
    <scope>NUCLEOTIDE SEQUENCE [LARGE SCALE GENOMIC DNA]</scope>
    <source>
        <strain evidence="7 8">CCMP1851</strain>
    </source>
</reference>
<dbReference type="Pfam" id="PF01346">
    <property type="entry name" value="FKBP_N"/>
    <property type="match status" value="1"/>
</dbReference>
<dbReference type="SUPFAM" id="SSF54534">
    <property type="entry name" value="FKBP-like"/>
    <property type="match status" value="1"/>
</dbReference>
<evidence type="ECO:0000256" key="3">
    <source>
        <dbReference type="ARBA" id="ARBA00023110"/>
    </source>
</evidence>
<dbReference type="EC" id="5.2.1.8" evidence="2 5"/>
<keyword evidence="3 5" id="KW-0697">Rotamase</keyword>
<dbReference type="InterPro" id="IPR001179">
    <property type="entry name" value="PPIase_FKBP_dom"/>
</dbReference>
<sequence>MADDPNGEAAGIAFLEANRAKPGVVSLPTGLQYKVLVEGAGLKHPTVDSPCECHYAGMLLDGTTFDSSYKRGKPSTFAPNQVIKGWTQAMQLMVVGDKWEMYIPYELAYGANGKPPKIPAKAMLIFVMEIVRIKGDSTPVTNFPAWAPDDLALWTAKDEAACDAWREAKAKKYEAGDEKLLAKYADRGAFDAWLDKQCLSTKNQALWKRTKAAKRAAGADASSPPPPDEKPKLDAKIARKLLDGCLAAITVPATKEKLVKIVEDIEGTGDESQKGMLRMVKLMPVVSEILAPVLDDHGYAKDDLMTVAMQLQGFAAEDPTIGVDTMKLIKAVQGDLSDFV</sequence>